<protein>
    <submittedName>
        <fullName evidence="4">DnaJ domain-containing protein</fullName>
    </submittedName>
</protein>
<dbReference type="PRINTS" id="PR00625">
    <property type="entry name" value="JDOMAIN"/>
</dbReference>
<dbReference type="InterPro" id="IPR029024">
    <property type="entry name" value="TerB-like"/>
</dbReference>
<dbReference type="CDD" id="cd06257">
    <property type="entry name" value="DnaJ"/>
    <property type="match status" value="1"/>
</dbReference>
<dbReference type="EMBL" id="JAABOQ010000009">
    <property type="protein sequence ID" value="NER19092.1"/>
    <property type="molecule type" value="Genomic_DNA"/>
</dbReference>
<evidence type="ECO:0000256" key="2">
    <source>
        <dbReference type="SAM" id="MobiDB-lite"/>
    </source>
</evidence>
<name>A0A6M0CN34_9FLAO</name>
<gene>
    <name evidence="4" type="ORF">GWK10_17890</name>
</gene>
<dbReference type="InterPro" id="IPR007791">
    <property type="entry name" value="DjlA_N"/>
</dbReference>
<dbReference type="InterPro" id="IPR051948">
    <property type="entry name" value="Hsp70_co-chaperone_J-domain"/>
</dbReference>
<keyword evidence="5" id="KW-1185">Reference proteome</keyword>
<dbReference type="GO" id="GO:0051787">
    <property type="term" value="F:misfolded protein binding"/>
    <property type="evidence" value="ECO:0007669"/>
    <property type="project" value="TreeGrafter"/>
</dbReference>
<dbReference type="CDD" id="cd07316">
    <property type="entry name" value="terB_like_DjlA"/>
    <property type="match status" value="1"/>
</dbReference>
<evidence type="ECO:0000313" key="5">
    <source>
        <dbReference type="Proteomes" id="UP000474296"/>
    </source>
</evidence>
<evidence type="ECO:0000256" key="1">
    <source>
        <dbReference type="ARBA" id="ARBA00023186"/>
    </source>
</evidence>
<dbReference type="PROSITE" id="PS50076">
    <property type="entry name" value="DNAJ_2"/>
    <property type="match status" value="1"/>
</dbReference>
<organism evidence="4 5">
    <name type="scientific">Spongiivirga citrea</name>
    <dbReference type="NCBI Taxonomy" id="1481457"/>
    <lineage>
        <taxon>Bacteria</taxon>
        <taxon>Pseudomonadati</taxon>
        <taxon>Bacteroidota</taxon>
        <taxon>Flavobacteriia</taxon>
        <taxon>Flavobacteriales</taxon>
        <taxon>Flavobacteriaceae</taxon>
        <taxon>Spongiivirga</taxon>
    </lineage>
</organism>
<proteinExistence type="predicted"/>
<dbReference type="AlphaFoldDB" id="A0A6M0CN34"/>
<dbReference type="RefSeq" id="WP_164033778.1">
    <property type="nucleotide sequence ID" value="NZ_JAABOQ010000009.1"/>
</dbReference>
<feature type="domain" description="J" evidence="3">
    <location>
        <begin position="199"/>
        <end position="261"/>
    </location>
</feature>
<dbReference type="GO" id="GO:0051087">
    <property type="term" value="F:protein-folding chaperone binding"/>
    <property type="evidence" value="ECO:0007669"/>
    <property type="project" value="TreeGrafter"/>
</dbReference>
<keyword evidence="1" id="KW-0143">Chaperone</keyword>
<evidence type="ECO:0000259" key="3">
    <source>
        <dbReference type="PROSITE" id="PS50076"/>
    </source>
</evidence>
<reference evidence="4 5" key="1">
    <citation type="submission" date="2020-01" db="EMBL/GenBank/DDBJ databases">
        <title>Spongiivirga citrea KCTC 32990T.</title>
        <authorList>
            <person name="Wang G."/>
        </authorList>
    </citation>
    <scope>NUCLEOTIDE SEQUENCE [LARGE SCALE GENOMIC DNA]</scope>
    <source>
        <strain evidence="4 5">KCTC 32990</strain>
    </source>
</reference>
<accession>A0A6M0CN34</accession>
<dbReference type="Pfam" id="PF05099">
    <property type="entry name" value="TerB"/>
    <property type="match status" value="1"/>
</dbReference>
<dbReference type="SUPFAM" id="SSF46565">
    <property type="entry name" value="Chaperone J-domain"/>
    <property type="match status" value="1"/>
</dbReference>
<dbReference type="Proteomes" id="UP000474296">
    <property type="component" value="Unassembled WGS sequence"/>
</dbReference>
<dbReference type="InterPro" id="IPR001623">
    <property type="entry name" value="DnaJ_domain"/>
</dbReference>
<dbReference type="SMART" id="SM00271">
    <property type="entry name" value="DnaJ"/>
    <property type="match status" value="1"/>
</dbReference>
<dbReference type="Pfam" id="PF00226">
    <property type="entry name" value="DnaJ"/>
    <property type="match status" value="1"/>
</dbReference>
<dbReference type="GO" id="GO:0036503">
    <property type="term" value="P:ERAD pathway"/>
    <property type="evidence" value="ECO:0007669"/>
    <property type="project" value="TreeGrafter"/>
</dbReference>
<evidence type="ECO:0000313" key="4">
    <source>
        <dbReference type="EMBL" id="NER19092.1"/>
    </source>
</evidence>
<dbReference type="Gene3D" id="1.10.287.110">
    <property type="entry name" value="DnaJ domain"/>
    <property type="match status" value="1"/>
</dbReference>
<dbReference type="PANTHER" id="PTHR44360:SF1">
    <property type="entry name" value="DNAJ HOMOLOG SUBFAMILY B MEMBER 9"/>
    <property type="match status" value="1"/>
</dbReference>
<dbReference type="SUPFAM" id="SSF158682">
    <property type="entry name" value="TerB-like"/>
    <property type="match status" value="1"/>
</dbReference>
<dbReference type="Gene3D" id="1.10.3680.10">
    <property type="entry name" value="TerB-like"/>
    <property type="match status" value="1"/>
</dbReference>
<dbReference type="PANTHER" id="PTHR44360">
    <property type="entry name" value="DNAJ HOMOLOG SUBFAMILY B MEMBER 9"/>
    <property type="match status" value="1"/>
</dbReference>
<comment type="caution">
    <text evidence="4">The sequence shown here is derived from an EMBL/GenBank/DDBJ whole genome shotgun (WGS) entry which is preliminary data.</text>
</comment>
<sequence length="262" mass="29939">MNFVQWIGAGLGWTFGGPIGAIIGWVVGNALDSGASTFFDEFDGQKTSKRPKRVHSKRSTSRRPQEKTTQSGDFEISLLMLSAIVIKADGKTDQKELDYVRQQFVSMYGKQRANNAFKLFNGIMKKKGISTRQICMQIQRNMDHASRLQLLHYLFGIAQADGHVSEDEVNSIRKMAGYMYINLSDFESIKAMFFSDTNNAYKILEIEKDATDDEVKKAFRTMAKKYHPDKVQHLGEEHLKGAEEKFRKVKQAYEQIQQERGF</sequence>
<dbReference type="InterPro" id="IPR036869">
    <property type="entry name" value="J_dom_sf"/>
</dbReference>
<feature type="region of interest" description="Disordered" evidence="2">
    <location>
        <begin position="42"/>
        <end position="70"/>
    </location>
</feature>
<feature type="compositionally biased region" description="Basic residues" evidence="2">
    <location>
        <begin position="47"/>
        <end position="61"/>
    </location>
</feature>